<reference evidence="1" key="1">
    <citation type="journal article" date="2021" name="Proc. Natl. Acad. Sci. U.S.A.">
        <title>A Catalog of Tens of Thousands of Viruses from Human Metagenomes Reveals Hidden Associations with Chronic Diseases.</title>
        <authorList>
            <person name="Tisza M.J."/>
            <person name="Buck C.B."/>
        </authorList>
    </citation>
    <scope>NUCLEOTIDE SEQUENCE</scope>
    <source>
        <strain evidence="1">Ctkyp1</strain>
    </source>
</reference>
<proteinExistence type="predicted"/>
<protein>
    <submittedName>
        <fullName evidence="1">Uncharacterized protein</fullName>
    </submittedName>
</protein>
<evidence type="ECO:0000313" key="1">
    <source>
        <dbReference type="EMBL" id="DAE01679.1"/>
    </source>
</evidence>
<accession>A0A8S5P3L3</accession>
<dbReference type="EMBL" id="BK015328">
    <property type="protein sequence ID" value="DAE01679.1"/>
    <property type="molecule type" value="Genomic_DNA"/>
</dbReference>
<sequence>MLPACFRVIPGGLCYSRSCRVVGLSRVPVVVRC</sequence>
<organism evidence="1">
    <name type="scientific">Siphoviridae sp. ctkyp1</name>
    <dbReference type="NCBI Taxonomy" id="2825646"/>
    <lineage>
        <taxon>Viruses</taxon>
        <taxon>Duplodnaviria</taxon>
        <taxon>Heunggongvirae</taxon>
        <taxon>Uroviricota</taxon>
        <taxon>Caudoviricetes</taxon>
    </lineage>
</organism>
<name>A0A8S5P3L3_9CAUD</name>